<evidence type="ECO:0000256" key="1">
    <source>
        <dbReference type="ARBA" id="ARBA00009249"/>
    </source>
</evidence>
<evidence type="ECO:0000256" key="3">
    <source>
        <dbReference type="HAMAP-Rule" id="MF_00272"/>
    </source>
</evidence>
<dbReference type="GO" id="GO:0019464">
    <property type="term" value="P:glycine decarboxylation via glycine cleavage system"/>
    <property type="evidence" value="ECO:0007669"/>
    <property type="project" value="UniProtKB-UniRule"/>
</dbReference>
<dbReference type="PANTHER" id="PTHR11715">
    <property type="entry name" value="GLYCINE CLEAVAGE SYSTEM H PROTEIN"/>
    <property type="match status" value="1"/>
</dbReference>
<dbReference type="GO" id="GO:0005960">
    <property type="term" value="C:glycine cleavage complex"/>
    <property type="evidence" value="ECO:0007669"/>
    <property type="project" value="InterPro"/>
</dbReference>
<dbReference type="InterPro" id="IPR002930">
    <property type="entry name" value="GCV_H"/>
</dbReference>
<comment type="similarity">
    <text evidence="1 3">Belongs to the GcvH family.</text>
</comment>
<dbReference type="HAMAP" id="MF_00272">
    <property type="entry name" value="GcvH"/>
    <property type="match status" value="1"/>
</dbReference>
<feature type="modified residue" description="N6-lipoyllysine" evidence="3 4">
    <location>
        <position position="64"/>
    </location>
</feature>
<organism evidence="6 7">
    <name type="scientific">Hyalangium minutum</name>
    <dbReference type="NCBI Taxonomy" id="394096"/>
    <lineage>
        <taxon>Bacteria</taxon>
        <taxon>Pseudomonadati</taxon>
        <taxon>Myxococcota</taxon>
        <taxon>Myxococcia</taxon>
        <taxon>Myxococcales</taxon>
        <taxon>Cystobacterineae</taxon>
        <taxon>Archangiaceae</taxon>
        <taxon>Hyalangium</taxon>
    </lineage>
</organism>
<dbReference type="Gene3D" id="2.40.50.100">
    <property type="match status" value="1"/>
</dbReference>
<proteinExistence type="inferred from homology"/>
<dbReference type="CDD" id="cd06848">
    <property type="entry name" value="GCS_H"/>
    <property type="match status" value="1"/>
</dbReference>
<comment type="function">
    <text evidence="3">The glycine cleavage system catalyzes the degradation of glycine. The H protein shuttles the methylamine group of glycine from the P protein to the T protein.</text>
</comment>
<dbReference type="InterPro" id="IPR033753">
    <property type="entry name" value="GCV_H/Fam206"/>
</dbReference>
<dbReference type="PANTHER" id="PTHR11715:SF3">
    <property type="entry name" value="GLYCINE CLEAVAGE SYSTEM H PROTEIN-RELATED"/>
    <property type="match status" value="1"/>
</dbReference>
<evidence type="ECO:0000313" key="6">
    <source>
        <dbReference type="EMBL" id="KFE62071.1"/>
    </source>
</evidence>
<dbReference type="RefSeq" id="WP_044197753.1">
    <property type="nucleotide sequence ID" value="NZ_JMCB01000023.1"/>
</dbReference>
<dbReference type="PROSITE" id="PS00189">
    <property type="entry name" value="LIPOYL"/>
    <property type="match status" value="1"/>
</dbReference>
<keyword evidence="2 3" id="KW-0450">Lipoyl</keyword>
<dbReference type="PATRIC" id="fig|394096.3.peg.7912"/>
<dbReference type="GO" id="GO:0005829">
    <property type="term" value="C:cytosol"/>
    <property type="evidence" value="ECO:0007669"/>
    <property type="project" value="TreeGrafter"/>
</dbReference>
<dbReference type="GO" id="GO:0009249">
    <property type="term" value="P:protein lipoylation"/>
    <property type="evidence" value="ECO:0007669"/>
    <property type="project" value="TreeGrafter"/>
</dbReference>
<evidence type="ECO:0000259" key="5">
    <source>
        <dbReference type="PROSITE" id="PS50968"/>
    </source>
</evidence>
<comment type="caution">
    <text evidence="6">The sequence shown here is derived from an EMBL/GenBank/DDBJ whole genome shotgun (WGS) entry which is preliminary data.</text>
</comment>
<protein>
    <recommendedName>
        <fullName evidence="3">Glycine cleavage system H protein</fullName>
    </recommendedName>
</protein>
<dbReference type="Proteomes" id="UP000028725">
    <property type="component" value="Unassembled WGS sequence"/>
</dbReference>
<accession>A0A085W308</accession>
<name>A0A085W308_9BACT</name>
<comment type="cofactor">
    <cofactor evidence="3">
        <name>(R)-lipoate</name>
        <dbReference type="ChEBI" id="CHEBI:83088"/>
    </cofactor>
    <text evidence="3">Binds 1 lipoyl cofactor covalently.</text>
</comment>
<dbReference type="InterPro" id="IPR003016">
    <property type="entry name" value="2-oxoA_DH_lipoyl-BS"/>
</dbReference>
<evidence type="ECO:0000256" key="2">
    <source>
        <dbReference type="ARBA" id="ARBA00022823"/>
    </source>
</evidence>
<dbReference type="NCBIfam" id="NF002270">
    <property type="entry name" value="PRK01202.1"/>
    <property type="match status" value="1"/>
</dbReference>
<evidence type="ECO:0000313" key="7">
    <source>
        <dbReference type="Proteomes" id="UP000028725"/>
    </source>
</evidence>
<dbReference type="STRING" id="394096.DB31_4177"/>
<gene>
    <name evidence="3" type="primary">gcvH</name>
    <name evidence="6" type="ORF">DB31_4177</name>
</gene>
<dbReference type="PROSITE" id="PS50968">
    <property type="entry name" value="BIOTINYL_LIPOYL"/>
    <property type="match status" value="1"/>
</dbReference>
<dbReference type="InterPro" id="IPR011053">
    <property type="entry name" value="Single_hybrid_motif"/>
</dbReference>
<dbReference type="InterPro" id="IPR000089">
    <property type="entry name" value="Biotin_lipoyl"/>
</dbReference>
<reference evidence="6 7" key="1">
    <citation type="submission" date="2014-04" db="EMBL/GenBank/DDBJ databases">
        <title>Genome assembly of Hyalangium minutum DSM 14724.</title>
        <authorList>
            <person name="Sharma G."/>
            <person name="Subramanian S."/>
        </authorList>
    </citation>
    <scope>NUCLEOTIDE SEQUENCE [LARGE SCALE GENOMIC DNA]</scope>
    <source>
        <strain evidence="6 7">DSM 14724</strain>
    </source>
</reference>
<feature type="domain" description="Lipoyl-binding" evidence="5">
    <location>
        <begin position="23"/>
        <end position="105"/>
    </location>
</feature>
<sequence>MADVPQNLKYTQEHEWIRVDNGVAVVGITQFASNQLGDVVFVDVPTVGKTVEAGDSFGTVESVKAVSELFAPVSGKVVEVNSELEVSPELVNEEPYGDGWIIKLQPSSPKDIDGLLSPAAYADLIKQEQEG</sequence>
<dbReference type="AlphaFoldDB" id="A0A085W308"/>
<dbReference type="OrthoDB" id="9796712at2"/>
<dbReference type="EMBL" id="JMCB01000023">
    <property type="protein sequence ID" value="KFE62071.1"/>
    <property type="molecule type" value="Genomic_DNA"/>
</dbReference>
<comment type="subunit">
    <text evidence="3">The glycine cleavage system is composed of four proteins: P, T, L and H.</text>
</comment>
<evidence type="ECO:0000256" key="4">
    <source>
        <dbReference type="PIRSR" id="PIRSR617453-50"/>
    </source>
</evidence>
<dbReference type="InterPro" id="IPR017453">
    <property type="entry name" value="GCV_H_sub"/>
</dbReference>
<dbReference type="Pfam" id="PF01597">
    <property type="entry name" value="GCV_H"/>
    <property type="match status" value="1"/>
</dbReference>
<dbReference type="SUPFAM" id="SSF51230">
    <property type="entry name" value="Single hybrid motif"/>
    <property type="match status" value="1"/>
</dbReference>
<dbReference type="NCBIfam" id="TIGR00527">
    <property type="entry name" value="gcvH"/>
    <property type="match status" value="1"/>
</dbReference>
<keyword evidence="7" id="KW-1185">Reference proteome</keyword>